<dbReference type="InterPro" id="IPR016181">
    <property type="entry name" value="Acyl_CoA_acyltransferase"/>
</dbReference>
<reference evidence="3" key="1">
    <citation type="submission" date="2018-05" db="EMBL/GenBank/DDBJ databases">
        <authorList>
            <person name="Li X."/>
        </authorList>
    </citation>
    <scope>NUCLEOTIDE SEQUENCE [LARGE SCALE GENOMIC DNA]</scope>
    <source>
        <strain evidence="3">LX32</strain>
    </source>
</reference>
<dbReference type="SUPFAM" id="SSF55729">
    <property type="entry name" value="Acyl-CoA N-acyltransferases (Nat)"/>
    <property type="match status" value="1"/>
</dbReference>
<keyword evidence="2" id="KW-0808">Transferase</keyword>
<evidence type="ECO:0000313" key="3">
    <source>
        <dbReference type="Proteomes" id="UP000249254"/>
    </source>
</evidence>
<sequence length="141" mass="15478">MVQTVRIQGPLPEGFEALRQEAEAEGHKHLTRLAREWATEPQAFHVLLGVFHEGGLVAIGGVTDEPEDAGEPAWRMRRLYVARRARGMGVARAIANGLGQEALDSVRLVTVHAGSNEAARFWEAMGFSPVAGRPWSHEFRG</sequence>
<dbReference type="Proteomes" id="UP000249254">
    <property type="component" value="Unassembled WGS sequence"/>
</dbReference>
<protein>
    <submittedName>
        <fullName evidence="2">GNAT family N-acetyltransferase</fullName>
    </submittedName>
</protein>
<gene>
    <name evidence="2" type="ORF">DJ017_17785</name>
</gene>
<dbReference type="PROSITE" id="PS51186">
    <property type="entry name" value="GNAT"/>
    <property type="match status" value="1"/>
</dbReference>
<proteinExistence type="predicted"/>
<evidence type="ECO:0000259" key="1">
    <source>
        <dbReference type="PROSITE" id="PS51186"/>
    </source>
</evidence>
<organism evidence="2 3">
    <name type="scientific">Phenylobacterium soli</name>
    <dbReference type="NCBI Taxonomy" id="2170551"/>
    <lineage>
        <taxon>Bacteria</taxon>
        <taxon>Pseudomonadati</taxon>
        <taxon>Pseudomonadota</taxon>
        <taxon>Alphaproteobacteria</taxon>
        <taxon>Caulobacterales</taxon>
        <taxon>Caulobacteraceae</taxon>
        <taxon>Phenylobacterium</taxon>
    </lineage>
</organism>
<dbReference type="RefSeq" id="WP_111530247.1">
    <property type="nucleotide sequence ID" value="NZ_JBHRSG010000003.1"/>
</dbReference>
<dbReference type="InterPro" id="IPR000182">
    <property type="entry name" value="GNAT_dom"/>
</dbReference>
<name>A0A328AAS6_9CAUL</name>
<dbReference type="OrthoDB" id="9815041at2"/>
<dbReference type="Gene3D" id="3.40.630.30">
    <property type="match status" value="1"/>
</dbReference>
<dbReference type="Pfam" id="PF00583">
    <property type="entry name" value="Acetyltransf_1"/>
    <property type="match status" value="1"/>
</dbReference>
<accession>A0A328AAS6</accession>
<comment type="caution">
    <text evidence="2">The sequence shown here is derived from an EMBL/GenBank/DDBJ whole genome shotgun (WGS) entry which is preliminary data.</text>
</comment>
<dbReference type="AlphaFoldDB" id="A0A328AAS6"/>
<evidence type="ECO:0000313" key="2">
    <source>
        <dbReference type="EMBL" id="RAK51685.1"/>
    </source>
</evidence>
<keyword evidence="3" id="KW-1185">Reference proteome</keyword>
<dbReference type="EMBL" id="QFYQ01000002">
    <property type="protein sequence ID" value="RAK51685.1"/>
    <property type="molecule type" value="Genomic_DNA"/>
</dbReference>
<feature type="domain" description="N-acetyltransferase" evidence="1">
    <location>
        <begin position="5"/>
        <end position="141"/>
    </location>
</feature>
<dbReference type="GO" id="GO:0016747">
    <property type="term" value="F:acyltransferase activity, transferring groups other than amino-acyl groups"/>
    <property type="evidence" value="ECO:0007669"/>
    <property type="project" value="InterPro"/>
</dbReference>